<feature type="non-terminal residue" evidence="4">
    <location>
        <position position="126"/>
    </location>
</feature>
<evidence type="ECO:0000313" key="4">
    <source>
        <dbReference type="EMBL" id="EHK22944.1"/>
    </source>
</evidence>
<sequence length="126" mass="13500">TVAMIGSMSSAGDKILKFLVMRNADVNVTDSQGRTALHIACSTPYIDRVKVLIEAGANIDAKDKFGRLPIHFAAAAPSADGFFYLLEQSKDMDIDVADNDGWTPLLWAARSGAAETITRLVDQGAD</sequence>
<dbReference type="SMART" id="SM00248">
    <property type="entry name" value="ANK"/>
    <property type="match status" value="3"/>
</dbReference>
<dbReference type="HOGENOM" id="CLU_000134_18_9_1"/>
<dbReference type="Pfam" id="PF00023">
    <property type="entry name" value="Ank"/>
    <property type="match status" value="1"/>
</dbReference>
<dbReference type="VEuPathDB" id="FungiDB:TRIVIDRAFT_120571"/>
<evidence type="ECO:0000256" key="3">
    <source>
        <dbReference type="PROSITE-ProRule" id="PRU00023"/>
    </source>
</evidence>
<dbReference type="OMA" id="TENYERC"/>
<dbReference type="InterPro" id="IPR002110">
    <property type="entry name" value="Ankyrin_rpt"/>
</dbReference>
<evidence type="ECO:0000313" key="5">
    <source>
        <dbReference type="Proteomes" id="UP000007115"/>
    </source>
</evidence>
<dbReference type="InParanoid" id="G9MS82"/>
<dbReference type="OrthoDB" id="4897890at2759"/>
<dbReference type="EMBL" id="ABDF02000006">
    <property type="protein sequence ID" value="EHK22944.1"/>
    <property type="molecule type" value="Genomic_DNA"/>
</dbReference>
<dbReference type="Proteomes" id="UP000007115">
    <property type="component" value="Unassembled WGS sequence"/>
</dbReference>
<keyword evidence="5" id="KW-1185">Reference proteome</keyword>
<reference evidence="4 5" key="1">
    <citation type="journal article" date="2011" name="Genome Biol.">
        <title>Comparative genome sequence analysis underscores mycoparasitism as the ancestral life style of Trichoderma.</title>
        <authorList>
            <person name="Kubicek C.P."/>
            <person name="Herrera-Estrella A."/>
            <person name="Seidl-Seiboth V."/>
            <person name="Martinez D.A."/>
            <person name="Druzhinina I.S."/>
            <person name="Thon M."/>
            <person name="Zeilinger S."/>
            <person name="Casas-Flores S."/>
            <person name="Horwitz B.A."/>
            <person name="Mukherjee P.K."/>
            <person name="Mukherjee M."/>
            <person name="Kredics L."/>
            <person name="Alcaraz L.D."/>
            <person name="Aerts A."/>
            <person name="Antal Z."/>
            <person name="Atanasova L."/>
            <person name="Cervantes-Badillo M.G."/>
            <person name="Challacombe J."/>
            <person name="Chertkov O."/>
            <person name="McCluskey K."/>
            <person name="Coulpier F."/>
            <person name="Deshpande N."/>
            <person name="von Doehren H."/>
            <person name="Ebbole D.J."/>
            <person name="Esquivel-Naranjo E.U."/>
            <person name="Fekete E."/>
            <person name="Flipphi M."/>
            <person name="Glaser F."/>
            <person name="Gomez-Rodriguez E.Y."/>
            <person name="Gruber S."/>
            <person name="Han C."/>
            <person name="Henrissat B."/>
            <person name="Hermosa R."/>
            <person name="Hernandez-Onate M."/>
            <person name="Karaffa L."/>
            <person name="Kosti I."/>
            <person name="Le Crom S."/>
            <person name="Lindquist E."/>
            <person name="Lucas S."/>
            <person name="Luebeck M."/>
            <person name="Luebeck P.S."/>
            <person name="Margeot A."/>
            <person name="Metz B."/>
            <person name="Misra M."/>
            <person name="Nevalainen H."/>
            <person name="Omann M."/>
            <person name="Packer N."/>
            <person name="Perrone G."/>
            <person name="Uresti-Rivera E.E."/>
            <person name="Salamov A."/>
            <person name="Schmoll M."/>
            <person name="Seiboth B."/>
            <person name="Shapiro H."/>
            <person name="Sukno S."/>
            <person name="Tamayo-Ramos J.A."/>
            <person name="Tisch D."/>
            <person name="Wiest A."/>
            <person name="Wilkinson H.H."/>
            <person name="Zhang M."/>
            <person name="Coutinho P.M."/>
            <person name="Kenerley C.M."/>
            <person name="Monte E."/>
            <person name="Baker S.E."/>
            <person name="Grigoriev I.V."/>
        </authorList>
    </citation>
    <scope>NUCLEOTIDE SEQUENCE [LARGE SCALE GENOMIC DNA]</scope>
    <source>
        <strain evidence="5">Gv29-8 / FGSC 10586</strain>
    </source>
</reference>
<dbReference type="eggNOG" id="KOG1217">
    <property type="taxonomic scope" value="Eukaryota"/>
</dbReference>
<dbReference type="STRING" id="413071.G9MS82"/>
<dbReference type="PANTHER" id="PTHR24171">
    <property type="entry name" value="ANKYRIN REPEAT DOMAIN-CONTAINING PROTEIN 39-RELATED"/>
    <property type="match status" value="1"/>
</dbReference>
<feature type="repeat" description="ANK" evidence="3">
    <location>
        <begin position="32"/>
        <end position="64"/>
    </location>
</feature>
<keyword evidence="1" id="KW-0677">Repeat</keyword>
<gene>
    <name evidence="4" type="ORF">TRIVIDRAFT_120571</name>
</gene>
<dbReference type="PROSITE" id="PS50297">
    <property type="entry name" value="ANK_REP_REGION"/>
    <property type="match status" value="2"/>
</dbReference>
<protein>
    <submittedName>
        <fullName evidence="4">Uncharacterized protein</fullName>
    </submittedName>
</protein>
<dbReference type="PROSITE" id="PS50088">
    <property type="entry name" value="ANK_REPEAT"/>
    <property type="match status" value="2"/>
</dbReference>
<dbReference type="Pfam" id="PF12796">
    <property type="entry name" value="Ank_2"/>
    <property type="match status" value="1"/>
</dbReference>
<evidence type="ECO:0000256" key="2">
    <source>
        <dbReference type="ARBA" id="ARBA00023043"/>
    </source>
</evidence>
<dbReference type="InterPro" id="IPR036770">
    <property type="entry name" value="Ankyrin_rpt-contain_sf"/>
</dbReference>
<dbReference type="PANTHER" id="PTHR24171:SF9">
    <property type="entry name" value="ANKYRIN REPEAT DOMAIN-CONTAINING PROTEIN 39"/>
    <property type="match status" value="1"/>
</dbReference>
<comment type="caution">
    <text evidence="4">The sequence shown here is derived from an EMBL/GenBank/DDBJ whole genome shotgun (WGS) entry which is preliminary data.</text>
</comment>
<evidence type="ECO:0000256" key="1">
    <source>
        <dbReference type="ARBA" id="ARBA00022737"/>
    </source>
</evidence>
<keyword evidence="2 3" id="KW-0040">ANK repeat</keyword>
<dbReference type="RefSeq" id="XP_013957147.1">
    <property type="nucleotide sequence ID" value="XM_014101672.1"/>
</dbReference>
<dbReference type="SUPFAM" id="SSF48403">
    <property type="entry name" value="Ankyrin repeat"/>
    <property type="match status" value="1"/>
</dbReference>
<proteinExistence type="predicted"/>
<name>G9MS82_HYPVG</name>
<accession>G9MS82</accession>
<feature type="non-terminal residue" evidence="4">
    <location>
        <position position="1"/>
    </location>
</feature>
<organism evidence="4 5">
    <name type="scientific">Hypocrea virens (strain Gv29-8 / FGSC 10586)</name>
    <name type="common">Gliocladium virens</name>
    <name type="synonym">Trichoderma virens</name>
    <dbReference type="NCBI Taxonomy" id="413071"/>
    <lineage>
        <taxon>Eukaryota</taxon>
        <taxon>Fungi</taxon>
        <taxon>Dikarya</taxon>
        <taxon>Ascomycota</taxon>
        <taxon>Pezizomycotina</taxon>
        <taxon>Sordariomycetes</taxon>
        <taxon>Hypocreomycetidae</taxon>
        <taxon>Hypocreales</taxon>
        <taxon>Hypocreaceae</taxon>
        <taxon>Trichoderma</taxon>
    </lineage>
</organism>
<dbReference type="GeneID" id="25787169"/>
<feature type="repeat" description="ANK" evidence="3">
    <location>
        <begin position="100"/>
        <end position="126"/>
    </location>
</feature>
<dbReference type="Gene3D" id="1.25.40.20">
    <property type="entry name" value="Ankyrin repeat-containing domain"/>
    <property type="match status" value="1"/>
</dbReference>
<dbReference type="AlphaFoldDB" id="G9MS82"/>